<keyword evidence="2" id="KW-1133">Transmembrane helix</keyword>
<organism evidence="3">
    <name type="scientific">Leucothrix mucor</name>
    <dbReference type="NCBI Taxonomy" id="45248"/>
    <lineage>
        <taxon>Bacteria</taxon>
        <taxon>Pseudomonadati</taxon>
        <taxon>Pseudomonadota</taxon>
        <taxon>Gammaproteobacteria</taxon>
        <taxon>Thiotrichales</taxon>
        <taxon>Thiotrichaceae</taxon>
        <taxon>Leucothrix</taxon>
    </lineage>
</organism>
<evidence type="ECO:0000256" key="1">
    <source>
        <dbReference type="SAM" id="MobiDB-lite"/>
    </source>
</evidence>
<dbReference type="AlphaFoldDB" id="A0A7V2WUV4"/>
<dbReference type="EMBL" id="DRMS01000178">
    <property type="protein sequence ID" value="HFC92062.1"/>
    <property type="molecule type" value="Genomic_DNA"/>
</dbReference>
<reference evidence="3" key="1">
    <citation type="journal article" date="2020" name="mSystems">
        <title>Genome- and Community-Level Interaction Insights into Carbon Utilization and Element Cycling Functions of Hydrothermarchaeota in Hydrothermal Sediment.</title>
        <authorList>
            <person name="Zhou Z."/>
            <person name="Liu Y."/>
            <person name="Xu W."/>
            <person name="Pan J."/>
            <person name="Luo Z.H."/>
            <person name="Li M."/>
        </authorList>
    </citation>
    <scope>NUCLEOTIDE SEQUENCE [LARGE SCALE GENOMIC DNA]</scope>
    <source>
        <strain evidence="3">HyVt-493</strain>
    </source>
</reference>
<feature type="transmembrane region" description="Helical" evidence="2">
    <location>
        <begin position="74"/>
        <end position="91"/>
    </location>
</feature>
<proteinExistence type="predicted"/>
<comment type="caution">
    <text evidence="3">The sequence shown here is derived from an EMBL/GenBank/DDBJ whole genome shotgun (WGS) entry which is preliminary data.</text>
</comment>
<keyword evidence="2" id="KW-0812">Transmembrane</keyword>
<evidence type="ECO:0000313" key="3">
    <source>
        <dbReference type="EMBL" id="HFC92062.1"/>
    </source>
</evidence>
<protein>
    <submittedName>
        <fullName evidence="3">Uncharacterized protein</fullName>
    </submittedName>
</protein>
<gene>
    <name evidence="3" type="ORF">ENJ51_04540</name>
</gene>
<keyword evidence="2" id="KW-0472">Membrane</keyword>
<feature type="non-terminal residue" evidence="3">
    <location>
        <position position="125"/>
    </location>
</feature>
<name>A0A7V2WUV4_LEUMU</name>
<feature type="transmembrane region" description="Helical" evidence="2">
    <location>
        <begin position="97"/>
        <end position="121"/>
    </location>
</feature>
<accession>A0A7V2WUV4</accession>
<evidence type="ECO:0000256" key="2">
    <source>
        <dbReference type="SAM" id="Phobius"/>
    </source>
</evidence>
<dbReference type="Proteomes" id="UP000885750">
    <property type="component" value="Unassembled WGS sequence"/>
</dbReference>
<feature type="compositionally biased region" description="Basic and acidic residues" evidence="1">
    <location>
        <begin position="1"/>
        <end position="18"/>
    </location>
</feature>
<feature type="region of interest" description="Disordered" evidence="1">
    <location>
        <begin position="1"/>
        <end position="29"/>
    </location>
</feature>
<sequence>MIDDNKVKPDQVKEPENRTKKKGKDKPETMAGLIKSAIQAGTKRGTNRPRPKPQVKLSKGDVLTRYYETRNKHILYGLVSFAMTAMFYTSFTSPEWVVVVSSGVFNEAVSAGVWAFLGLLFSITI</sequence>